<organism evidence="2 3">
    <name type="scientific">Tsukamurella pseudospumae</name>
    <dbReference type="NCBI Taxonomy" id="239498"/>
    <lineage>
        <taxon>Bacteria</taxon>
        <taxon>Bacillati</taxon>
        <taxon>Actinomycetota</taxon>
        <taxon>Actinomycetes</taxon>
        <taxon>Mycobacteriales</taxon>
        <taxon>Tsukamurellaceae</taxon>
        <taxon>Tsukamurella</taxon>
    </lineage>
</organism>
<dbReference type="InterPro" id="IPR000835">
    <property type="entry name" value="HTH_MarR-typ"/>
</dbReference>
<name>A0A138AFN6_9ACTN</name>
<comment type="caution">
    <text evidence="2">The sequence shown here is derived from an EMBL/GenBank/DDBJ whole genome shotgun (WGS) entry which is preliminary data.</text>
</comment>
<evidence type="ECO:0000313" key="2">
    <source>
        <dbReference type="EMBL" id="KXP09296.1"/>
    </source>
</evidence>
<dbReference type="InterPro" id="IPR036390">
    <property type="entry name" value="WH_DNA-bd_sf"/>
</dbReference>
<gene>
    <name evidence="2" type="ORF">AXK60_25010</name>
</gene>
<dbReference type="EMBL" id="LSRF01000036">
    <property type="protein sequence ID" value="KXP09296.1"/>
    <property type="molecule type" value="Genomic_DNA"/>
</dbReference>
<dbReference type="RefSeq" id="WP_068571548.1">
    <property type="nucleotide sequence ID" value="NZ_LSRF01000036.1"/>
</dbReference>
<dbReference type="SUPFAM" id="SSF46785">
    <property type="entry name" value="Winged helix' DNA-binding domain"/>
    <property type="match status" value="1"/>
</dbReference>
<sequence length="187" mass="20654">MSEPKNVLVDIWLLASVADALVSAGLTDSPLSVDEFALFGLVHDLNQVTVTRLAGWTGLPVTTVSAIVRRCESRGDLSRRQDPSDRRSSLIELTPAGKKVYLESLPALEGALDRLTARLQTPLEDARSRLQDLDSALRAALDLPARPYVTTDTEVAALAHLRSLTPEQTAELNEFARWLQYRDRAHR</sequence>
<dbReference type="SMART" id="SM00347">
    <property type="entry name" value="HTH_MARR"/>
    <property type="match status" value="1"/>
</dbReference>
<dbReference type="AlphaFoldDB" id="A0A138AFN6"/>
<evidence type="ECO:0000259" key="1">
    <source>
        <dbReference type="PROSITE" id="PS50995"/>
    </source>
</evidence>
<dbReference type="GO" id="GO:0006950">
    <property type="term" value="P:response to stress"/>
    <property type="evidence" value="ECO:0007669"/>
    <property type="project" value="TreeGrafter"/>
</dbReference>
<accession>A0A138AFN6</accession>
<evidence type="ECO:0000313" key="3">
    <source>
        <dbReference type="Proteomes" id="UP000070258"/>
    </source>
</evidence>
<dbReference type="Proteomes" id="UP000070258">
    <property type="component" value="Unassembled WGS sequence"/>
</dbReference>
<proteinExistence type="predicted"/>
<dbReference type="InterPro" id="IPR039422">
    <property type="entry name" value="MarR/SlyA-like"/>
</dbReference>
<dbReference type="GO" id="GO:0003700">
    <property type="term" value="F:DNA-binding transcription factor activity"/>
    <property type="evidence" value="ECO:0007669"/>
    <property type="project" value="InterPro"/>
</dbReference>
<feature type="domain" description="HTH marR-type" evidence="1">
    <location>
        <begin position="1"/>
        <end position="139"/>
    </location>
</feature>
<dbReference type="InterPro" id="IPR036388">
    <property type="entry name" value="WH-like_DNA-bd_sf"/>
</dbReference>
<dbReference type="PANTHER" id="PTHR33164">
    <property type="entry name" value="TRANSCRIPTIONAL REGULATOR, MARR FAMILY"/>
    <property type="match status" value="1"/>
</dbReference>
<reference evidence="3" key="1">
    <citation type="submission" date="2016-02" db="EMBL/GenBank/DDBJ databases">
        <authorList>
            <person name="Wen L."/>
            <person name="He K."/>
            <person name="Yang H."/>
        </authorList>
    </citation>
    <scope>NUCLEOTIDE SEQUENCE [LARGE SCALE GENOMIC DNA]</scope>
    <source>
        <strain evidence="3">JCM 15929</strain>
    </source>
</reference>
<dbReference type="PANTHER" id="PTHR33164:SF43">
    <property type="entry name" value="HTH-TYPE TRANSCRIPTIONAL REPRESSOR YETL"/>
    <property type="match status" value="1"/>
</dbReference>
<protein>
    <recommendedName>
        <fullName evidence="1">HTH marR-type domain-containing protein</fullName>
    </recommendedName>
</protein>
<dbReference type="Gene3D" id="1.10.10.10">
    <property type="entry name" value="Winged helix-like DNA-binding domain superfamily/Winged helix DNA-binding domain"/>
    <property type="match status" value="1"/>
</dbReference>
<dbReference type="PROSITE" id="PS50995">
    <property type="entry name" value="HTH_MARR_2"/>
    <property type="match status" value="1"/>
</dbReference>